<evidence type="ECO:0000313" key="2">
    <source>
        <dbReference type="Proteomes" id="UP000693972"/>
    </source>
</evidence>
<name>A0A975TWZ7_9RHOB</name>
<proteinExistence type="predicted"/>
<dbReference type="EMBL" id="CP078073">
    <property type="protein sequence ID" value="QXL88810.1"/>
    <property type="molecule type" value="Genomic_DNA"/>
</dbReference>
<gene>
    <name evidence="1" type="ORF">KUL25_04645</name>
</gene>
<organism evidence="1">
    <name type="scientific">Gymnodinialimonas phycosphaerae</name>
    <dbReference type="NCBI Taxonomy" id="2841589"/>
    <lineage>
        <taxon>Bacteria</taxon>
        <taxon>Pseudomonadati</taxon>
        <taxon>Pseudomonadota</taxon>
        <taxon>Alphaproteobacteria</taxon>
        <taxon>Rhodobacterales</taxon>
        <taxon>Paracoccaceae</taxon>
        <taxon>Gymnodinialimonas</taxon>
    </lineage>
</organism>
<dbReference type="AlphaFoldDB" id="A0A975TWZ7"/>
<reference evidence="1 2" key="1">
    <citation type="submission" date="2021-07" db="EMBL/GenBank/DDBJ databases">
        <title>Karlodiniumbacter phycospheric gen. nov., sp. nov., a phycosphere bacterium isolated from karlodinium veneficum.</title>
        <authorList>
            <person name="Peng Y."/>
            <person name="Jiang L."/>
            <person name="Lee J."/>
        </authorList>
    </citation>
    <scope>NUCLEOTIDE SEQUENCE</scope>
    <source>
        <strain evidence="1 2">N5</strain>
    </source>
</reference>
<evidence type="ECO:0000313" key="1">
    <source>
        <dbReference type="EMBL" id="QXL88810.1"/>
    </source>
</evidence>
<dbReference type="RefSeq" id="WP_257891873.1">
    <property type="nucleotide sequence ID" value="NZ_JAIMBW010000001.1"/>
</dbReference>
<sequence length="129" mass="13664">MEAVAVFRTCLFATFCAPDGACTDRAPLPVTLDFGIGDQPIRLWTTPGATGRPVTADIMPPLPTARSEPLHLLARSATDGAVLLSLRDDPSDDMITYATLRLHPDRRGDPTGADALKSQAVCTQSFGAP</sequence>
<keyword evidence="2" id="KW-1185">Reference proteome</keyword>
<dbReference type="EMBL" id="JAIMBW010000001">
    <property type="protein sequence ID" value="MBY4892048.1"/>
    <property type="molecule type" value="Genomic_DNA"/>
</dbReference>
<protein>
    <submittedName>
        <fullName evidence="1">Uncharacterized protein</fullName>
    </submittedName>
</protein>
<dbReference type="Proteomes" id="UP000693972">
    <property type="component" value="Unassembled WGS sequence"/>
</dbReference>
<accession>A0A975TWZ7</accession>